<dbReference type="AlphaFoldDB" id="A0A078AYD9"/>
<keyword evidence="3" id="KW-1185">Reference proteome</keyword>
<proteinExistence type="predicted"/>
<gene>
    <name evidence="2" type="primary">Contig6720.g320</name>
    <name evidence="2" type="ORF">STYLEM_14895</name>
</gene>
<protein>
    <submittedName>
        <fullName evidence="2">Uncharacterized protein</fullName>
    </submittedName>
</protein>
<feature type="compositionally biased region" description="Acidic residues" evidence="1">
    <location>
        <begin position="59"/>
        <end position="80"/>
    </location>
</feature>
<evidence type="ECO:0000313" key="3">
    <source>
        <dbReference type="Proteomes" id="UP000039865"/>
    </source>
</evidence>
<sequence length="482" mass="55592">MEAVIKQDSNQQSSQNAQLNQNNQGIGNAAIIEKQAEDDRQKEEERSNAKGDFDKEMQEQEGDSDKEMEDEGDSSADEDDAKSQNNAGQQNQAFGTTTRSGGGGNNQTKKALQKNRKNQGGNRKKVLANGNIIHTNLYLDDYGNDNTNQQLNINQPPYSGSDIIYQQVSKNYGFVKQRFLYKPYVPLPDLKDYIGEIIEYRIFSSFLTKFNKAYINRHFYGTEIYTSDSDPVCILQHVSFYKVTEDVPQDFEAISVYFRVAKGRNNYPAQQRNGIRSRKMGQFDGHSIKFESAEYLRQIGTYQDLKQMTQVMPTHLEPIVLHNQRKIQAKNRIICSRIPDSAYKAITPAIIFNLSLEPAYEFMLSTFADKGDDISGRTCQKLQDNVLYIETESMRFEISKNQQNGQDGNLKYRFAQVNNPFMKGDKFLLNERRPLDPQYLNIIAKELDWFDFIWGEKSLIVNSKKYEQLKNYKYYPVNDKKN</sequence>
<name>A0A078AYD9_STYLE</name>
<dbReference type="Proteomes" id="UP000039865">
    <property type="component" value="Unassembled WGS sequence"/>
</dbReference>
<evidence type="ECO:0000256" key="1">
    <source>
        <dbReference type="SAM" id="MobiDB-lite"/>
    </source>
</evidence>
<dbReference type="OrthoDB" id="3596986at2759"/>
<feature type="compositionally biased region" description="Basic residues" evidence="1">
    <location>
        <begin position="111"/>
        <end position="126"/>
    </location>
</feature>
<accession>A0A078AYD9</accession>
<organism evidence="2 3">
    <name type="scientific">Stylonychia lemnae</name>
    <name type="common">Ciliate</name>
    <dbReference type="NCBI Taxonomy" id="5949"/>
    <lineage>
        <taxon>Eukaryota</taxon>
        <taxon>Sar</taxon>
        <taxon>Alveolata</taxon>
        <taxon>Ciliophora</taxon>
        <taxon>Intramacronucleata</taxon>
        <taxon>Spirotrichea</taxon>
        <taxon>Stichotrichia</taxon>
        <taxon>Sporadotrichida</taxon>
        <taxon>Oxytrichidae</taxon>
        <taxon>Stylonychinae</taxon>
        <taxon>Stylonychia</taxon>
    </lineage>
</organism>
<reference evidence="2 3" key="1">
    <citation type="submission" date="2014-06" db="EMBL/GenBank/DDBJ databases">
        <authorList>
            <person name="Swart Estienne"/>
        </authorList>
    </citation>
    <scope>NUCLEOTIDE SEQUENCE [LARGE SCALE GENOMIC DNA]</scope>
    <source>
        <strain evidence="2 3">130c</strain>
    </source>
</reference>
<dbReference type="EMBL" id="CCKQ01014070">
    <property type="protein sequence ID" value="CDW85808.1"/>
    <property type="molecule type" value="Genomic_DNA"/>
</dbReference>
<feature type="region of interest" description="Disordered" evidence="1">
    <location>
        <begin position="1"/>
        <end position="126"/>
    </location>
</feature>
<dbReference type="InterPro" id="IPR013951">
    <property type="entry name" value="Rxt3"/>
</dbReference>
<dbReference type="Pfam" id="PF08642">
    <property type="entry name" value="Rxt3"/>
    <property type="match status" value="1"/>
</dbReference>
<dbReference type="InParanoid" id="A0A078AYD9"/>
<feature type="compositionally biased region" description="Basic and acidic residues" evidence="1">
    <location>
        <begin position="34"/>
        <end position="58"/>
    </location>
</feature>
<feature type="compositionally biased region" description="Low complexity" evidence="1">
    <location>
        <begin position="84"/>
        <end position="99"/>
    </location>
</feature>
<dbReference type="OMA" id="RFHKRET"/>
<evidence type="ECO:0000313" key="2">
    <source>
        <dbReference type="EMBL" id="CDW85808.1"/>
    </source>
</evidence>
<feature type="compositionally biased region" description="Low complexity" evidence="1">
    <location>
        <begin position="9"/>
        <end position="32"/>
    </location>
</feature>